<dbReference type="PANTHER" id="PTHR46621">
    <property type="entry name" value="SNRNA-ACTIVATING PROTEIN COMPLEX SUBUNIT 4"/>
    <property type="match status" value="1"/>
</dbReference>
<reference evidence="9" key="1">
    <citation type="journal article" date="2010" name="Genome Biol.">
        <title>Genome sequence of the necrotrophic plant pathogen Pythium ultimum reveals original pathogenicity mechanisms and effector repertoire.</title>
        <authorList>
            <person name="Levesque C.A."/>
            <person name="Brouwer H."/>
            <person name="Cano L."/>
            <person name="Hamilton J.P."/>
            <person name="Holt C."/>
            <person name="Huitema E."/>
            <person name="Raffaele S."/>
            <person name="Robideau G.P."/>
            <person name="Thines M."/>
            <person name="Win J."/>
            <person name="Zerillo M.M."/>
            <person name="Beakes G.W."/>
            <person name="Boore J.L."/>
            <person name="Busam D."/>
            <person name="Dumas B."/>
            <person name="Ferriera S."/>
            <person name="Fuerstenberg S.I."/>
            <person name="Gachon C.M."/>
            <person name="Gaulin E."/>
            <person name="Govers F."/>
            <person name="Grenville-Briggs L."/>
            <person name="Horner N."/>
            <person name="Hostetler J."/>
            <person name="Jiang R.H."/>
            <person name="Johnson J."/>
            <person name="Krajaejun T."/>
            <person name="Lin H."/>
            <person name="Meijer H.J."/>
            <person name="Moore B."/>
            <person name="Morris P."/>
            <person name="Phuntmart V."/>
            <person name="Puiu D."/>
            <person name="Shetty J."/>
            <person name="Stajich J.E."/>
            <person name="Tripathy S."/>
            <person name="Wawra S."/>
            <person name="van West P."/>
            <person name="Whitty B.R."/>
            <person name="Coutinho P.M."/>
            <person name="Henrissat B."/>
            <person name="Martin F."/>
            <person name="Thomas P.D."/>
            <person name="Tyler B.M."/>
            <person name="De Vries R.P."/>
            <person name="Kamoun S."/>
            <person name="Yandell M."/>
            <person name="Tisserat N."/>
            <person name="Buell C.R."/>
        </authorList>
    </citation>
    <scope>NUCLEOTIDE SEQUENCE</scope>
    <source>
        <strain evidence="9">DAOM:BR144</strain>
    </source>
</reference>
<evidence type="ECO:0000256" key="1">
    <source>
        <dbReference type="ARBA" id="ARBA00022737"/>
    </source>
</evidence>
<evidence type="ECO:0000259" key="7">
    <source>
        <dbReference type="PROSITE" id="PS51294"/>
    </source>
</evidence>
<name>K3X4Y8_GLOUD</name>
<dbReference type="GO" id="GO:0019185">
    <property type="term" value="C:snRNA-activating protein complex"/>
    <property type="evidence" value="ECO:0007669"/>
    <property type="project" value="TreeGrafter"/>
</dbReference>
<dbReference type="InterPro" id="IPR009057">
    <property type="entry name" value="Homeodomain-like_sf"/>
</dbReference>
<dbReference type="SMART" id="SM00717">
    <property type="entry name" value="SANT"/>
    <property type="match status" value="3"/>
</dbReference>
<evidence type="ECO:0000256" key="4">
    <source>
        <dbReference type="ARBA" id="ARBA00023163"/>
    </source>
</evidence>
<evidence type="ECO:0000256" key="3">
    <source>
        <dbReference type="ARBA" id="ARBA00023125"/>
    </source>
</evidence>
<dbReference type="PROSITE" id="PS50090">
    <property type="entry name" value="MYB_LIKE"/>
    <property type="match status" value="3"/>
</dbReference>
<dbReference type="PANTHER" id="PTHR46621:SF1">
    <property type="entry name" value="SNRNA-ACTIVATING PROTEIN COMPLEX SUBUNIT 4"/>
    <property type="match status" value="1"/>
</dbReference>
<dbReference type="GO" id="GO:0000978">
    <property type="term" value="F:RNA polymerase II cis-regulatory region sequence-specific DNA binding"/>
    <property type="evidence" value="ECO:0007669"/>
    <property type="project" value="TreeGrafter"/>
</dbReference>
<keyword evidence="2" id="KW-0805">Transcription regulation</keyword>
<dbReference type="Gene3D" id="1.10.10.60">
    <property type="entry name" value="Homeodomain-like"/>
    <property type="match status" value="3"/>
</dbReference>
<evidence type="ECO:0000313" key="8">
    <source>
        <dbReference type="EnsemblProtists" id="PYU1_T012287"/>
    </source>
</evidence>
<feature type="domain" description="HTH myb-type" evidence="7">
    <location>
        <begin position="40"/>
        <end position="94"/>
    </location>
</feature>
<feature type="domain" description="Myb-like" evidence="6">
    <location>
        <begin position="39"/>
        <end position="90"/>
    </location>
</feature>
<dbReference type="GO" id="GO:0042795">
    <property type="term" value="P:snRNA transcription by RNA polymerase II"/>
    <property type="evidence" value="ECO:0007669"/>
    <property type="project" value="TreeGrafter"/>
</dbReference>
<feature type="domain" description="Myb-like" evidence="6">
    <location>
        <begin position="91"/>
        <end position="141"/>
    </location>
</feature>
<dbReference type="InterPro" id="IPR051575">
    <property type="entry name" value="Myb-like_DNA-bd"/>
</dbReference>
<proteinExistence type="predicted"/>
<evidence type="ECO:0000313" key="9">
    <source>
        <dbReference type="Proteomes" id="UP000019132"/>
    </source>
</evidence>
<reference evidence="9" key="2">
    <citation type="submission" date="2010-04" db="EMBL/GenBank/DDBJ databases">
        <authorList>
            <person name="Buell R."/>
            <person name="Hamilton J."/>
            <person name="Hostetler J."/>
        </authorList>
    </citation>
    <scope>NUCLEOTIDE SEQUENCE [LARGE SCALE GENOMIC DNA]</scope>
    <source>
        <strain evidence="9">DAOM:BR144</strain>
    </source>
</reference>
<dbReference type="AlphaFoldDB" id="K3X4Y8"/>
<dbReference type="EMBL" id="GL376608">
    <property type="status" value="NOT_ANNOTATED_CDS"/>
    <property type="molecule type" value="Genomic_DNA"/>
</dbReference>
<dbReference type="Pfam" id="PF13921">
    <property type="entry name" value="Myb_DNA-bind_6"/>
    <property type="match status" value="1"/>
</dbReference>
<protein>
    <submittedName>
        <fullName evidence="8">Uncharacterized protein</fullName>
    </submittedName>
</protein>
<dbReference type="PROSITE" id="PS51294">
    <property type="entry name" value="HTH_MYB"/>
    <property type="match status" value="2"/>
</dbReference>
<dbReference type="eggNOG" id="KOG0048">
    <property type="taxonomic scope" value="Eukaryota"/>
</dbReference>
<evidence type="ECO:0000259" key="6">
    <source>
        <dbReference type="PROSITE" id="PS50090"/>
    </source>
</evidence>
<feature type="domain" description="Myb-like" evidence="6">
    <location>
        <begin position="1"/>
        <end position="37"/>
    </location>
</feature>
<keyword evidence="3" id="KW-0238">DNA-binding</keyword>
<feature type="domain" description="HTH myb-type" evidence="7">
    <location>
        <begin position="95"/>
        <end position="145"/>
    </location>
</feature>
<evidence type="ECO:0000256" key="5">
    <source>
        <dbReference type="ARBA" id="ARBA00023242"/>
    </source>
</evidence>
<dbReference type="InterPro" id="IPR017930">
    <property type="entry name" value="Myb_dom"/>
</dbReference>
<organism evidence="8 9">
    <name type="scientific">Globisporangium ultimum (strain ATCC 200006 / CBS 805.95 / DAOM BR144)</name>
    <name type="common">Pythium ultimum</name>
    <dbReference type="NCBI Taxonomy" id="431595"/>
    <lineage>
        <taxon>Eukaryota</taxon>
        <taxon>Sar</taxon>
        <taxon>Stramenopiles</taxon>
        <taxon>Oomycota</taxon>
        <taxon>Peronosporomycetes</taxon>
        <taxon>Pythiales</taxon>
        <taxon>Pythiaceae</taxon>
        <taxon>Globisporangium</taxon>
    </lineage>
</organism>
<reference evidence="8" key="3">
    <citation type="submission" date="2015-02" db="UniProtKB">
        <authorList>
            <consortium name="EnsemblProtists"/>
        </authorList>
    </citation>
    <scope>IDENTIFICATION</scope>
    <source>
        <strain evidence="8">DAOM BR144</strain>
    </source>
</reference>
<accession>K3X4Y8</accession>
<keyword evidence="1" id="KW-0677">Repeat</keyword>
<dbReference type="CDD" id="cd00167">
    <property type="entry name" value="SANT"/>
    <property type="match status" value="3"/>
</dbReference>
<dbReference type="GO" id="GO:0001006">
    <property type="term" value="F:RNA polymerase III type 3 promoter sequence-specific DNA binding"/>
    <property type="evidence" value="ECO:0007669"/>
    <property type="project" value="TreeGrafter"/>
</dbReference>
<sequence length="270" mass="31079">MLRQGVYQHGSKNWRQISSCVEDKSSTECCQRWRELQNFETVQRQRWGPAEDAKILELVTRYGTRRWTIVASYIPGRTAKQCRERWYYQLDPEINKAPWTLEEEEILVAMHTEFGNSWTKIAEKLPGRTDNAVKNHFSCMKRKLEQQPEVDGKRRATISDHGIQGSDATRDGIRAPYNNFSMKLCDGVESRASVEDIDSETKFNELMLEPATLEERDSLPSQHAHDKGDGDGLLAPTLFTKFVDKVYESVQNELRASSLTDEEIKARGCE</sequence>
<dbReference type="HOGENOM" id="CLU_090183_0_0_1"/>
<dbReference type="Proteomes" id="UP000019132">
    <property type="component" value="Unassembled WGS sequence"/>
</dbReference>
<dbReference type="InParanoid" id="K3X4Y8"/>
<dbReference type="EnsemblProtists" id="PYU1_T012287">
    <property type="protein sequence ID" value="PYU1_T012287"/>
    <property type="gene ID" value="PYU1_G012261"/>
</dbReference>
<dbReference type="InterPro" id="IPR001005">
    <property type="entry name" value="SANT/Myb"/>
</dbReference>
<keyword evidence="9" id="KW-1185">Reference proteome</keyword>
<dbReference type="GO" id="GO:0042796">
    <property type="term" value="P:snRNA transcription by RNA polymerase III"/>
    <property type="evidence" value="ECO:0007669"/>
    <property type="project" value="TreeGrafter"/>
</dbReference>
<dbReference type="VEuPathDB" id="FungiDB:PYU1_G012261"/>
<dbReference type="SUPFAM" id="SSF46689">
    <property type="entry name" value="Homeodomain-like"/>
    <property type="match status" value="2"/>
</dbReference>
<dbReference type="FunFam" id="1.10.10.60:FF:000010">
    <property type="entry name" value="Transcriptional activator Myb isoform A"/>
    <property type="match status" value="1"/>
</dbReference>
<keyword evidence="5" id="KW-0539">Nucleus</keyword>
<evidence type="ECO:0000256" key="2">
    <source>
        <dbReference type="ARBA" id="ARBA00023015"/>
    </source>
</evidence>
<keyword evidence="4" id="KW-0804">Transcription</keyword>
<dbReference type="STRING" id="431595.K3X4Y8"/>